<dbReference type="EMBL" id="FTOQ01000007">
    <property type="protein sequence ID" value="SIS95110.1"/>
    <property type="molecule type" value="Genomic_DNA"/>
</dbReference>
<feature type="signal peptide" evidence="1">
    <location>
        <begin position="1"/>
        <end position="21"/>
    </location>
</feature>
<dbReference type="RefSeq" id="WP_076448448.1">
    <property type="nucleotide sequence ID" value="NZ_FTOQ01000007.1"/>
</dbReference>
<dbReference type="NCBIfam" id="NF041112">
    <property type="entry name" value="chap_CsgH_alph"/>
    <property type="match status" value="1"/>
</dbReference>
<dbReference type="Gene3D" id="2.60.40.2420">
    <property type="match status" value="1"/>
</dbReference>
<keyword evidence="3" id="KW-1185">Reference proteome</keyword>
<sequence>MRRIFAMCLLSGVLMAPPLFAKDAPCDLSFDVTSNVVTLEAHATDPQWIGGRYFLKVELINGSNRSTSVQSGTVPDVTADGAAPALARSAMSLSPGSEMTANLVVENAGQQVTCEGSFQR</sequence>
<dbReference type="InterPro" id="IPR053722">
    <property type="entry name" value="Curli_assembly_CsgC/AgfC"/>
</dbReference>
<feature type="chain" id="PRO_5011980905" evidence="1">
    <location>
        <begin position="22"/>
        <end position="120"/>
    </location>
</feature>
<evidence type="ECO:0000256" key="1">
    <source>
        <dbReference type="SAM" id="SignalP"/>
    </source>
</evidence>
<evidence type="ECO:0000313" key="2">
    <source>
        <dbReference type="EMBL" id="SIS95110.1"/>
    </source>
</evidence>
<protein>
    <submittedName>
        <fullName evidence="2">Uncharacterized protein</fullName>
    </submittedName>
</protein>
<accession>A0A1N7N9V1</accession>
<keyword evidence="1" id="KW-0732">Signal</keyword>
<dbReference type="AlphaFoldDB" id="A0A1N7N9V1"/>
<dbReference type="InterPro" id="IPR047726">
    <property type="entry name" value="CsgH_dom"/>
</dbReference>
<organism evidence="2 3">
    <name type="scientific">Roseivivax lentus</name>
    <dbReference type="NCBI Taxonomy" id="633194"/>
    <lineage>
        <taxon>Bacteria</taxon>
        <taxon>Pseudomonadati</taxon>
        <taxon>Pseudomonadota</taxon>
        <taxon>Alphaproteobacteria</taxon>
        <taxon>Rhodobacterales</taxon>
        <taxon>Roseobacteraceae</taxon>
        <taxon>Roseivivax</taxon>
    </lineage>
</organism>
<name>A0A1N7N9V1_9RHOB</name>
<gene>
    <name evidence="2" type="ORF">SAMN05421759_107113</name>
</gene>
<reference evidence="3" key="1">
    <citation type="submission" date="2017-01" db="EMBL/GenBank/DDBJ databases">
        <authorList>
            <person name="Varghese N."/>
            <person name="Submissions S."/>
        </authorList>
    </citation>
    <scope>NUCLEOTIDE SEQUENCE [LARGE SCALE GENOMIC DNA]</scope>
    <source>
        <strain evidence="3">DSM 29430</strain>
    </source>
</reference>
<dbReference type="STRING" id="633194.SAMN05421759_107113"/>
<dbReference type="Proteomes" id="UP000186684">
    <property type="component" value="Unassembled WGS sequence"/>
</dbReference>
<proteinExistence type="predicted"/>
<evidence type="ECO:0000313" key="3">
    <source>
        <dbReference type="Proteomes" id="UP000186684"/>
    </source>
</evidence>